<evidence type="ECO:0000313" key="2">
    <source>
        <dbReference type="Proteomes" id="UP000823842"/>
    </source>
</evidence>
<sequence>MADTEKKEQNKTEYLQEIAQELLDDETWELPKDARFFLLPGFEWDMLYL</sequence>
<protein>
    <submittedName>
        <fullName evidence="1">Uncharacterized protein</fullName>
    </submittedName>
</protein>
<accession>A0A9D2RX91</accession>
<dbReference type="Proteomes" id="UP000823842">
    <property type="component" value="Unassembled WGS sequence"/>
</dbReference>
<reference evidence="1" key="2">
    <citation type="submission" date="2021-04" db="EMBL/GenBank/DDBJ databases">
        <authorList>
            <person name="Gilroy R."/>
        </authorList>
    </citation>
    <scope>NUCLEOTIDE SEQUENCE</scope>
    <source>
        <strain evidence="1">ChiSjej1B19-5720</strain>
    </source>
</reference>
<reference evidence="1" key="1">
    <citation type="journal article" date="2021" name="PeerJ">
        <title>Extensive microbial diversity within the chicken gut microbiome revealed by metagenomics and culture.</title>
        <authorList>
            <person name="Gilroy R."/>
            <person name="Ravi A."/>
            <person name="Getino M."/>
            <person name="Pursley I."/>
            <person name="Horton D.L."/>
            <person name="Alikhan N.F."/>
            <person name="Baker D."/>
            <person name="Gharbi K."/>
            <person name="Hall N."/>
            <person name="Watson M."/>
            <person name="Adriaenssens E.M."/>
            <person name="Foster-Nyarko E."/>
            <person name="Jarju S."/>
            <person name="Secka A."/>
            <person name="Antonio M."/>
            <person name="Oren A."/>
            <person name="Chaudhuri R.R."/>
            <person name="La Ragione R."/>
            <person name="Hildebrand F."/>
            <person name="Pallen M.J."/>
        </authorList>
    </citation>
    <scope>NUCLEOTIDE SEQUENCE</scope>
    <source>
        <strain evidence="1">ChiSjej1B19-5720</strain>
    </source>
</reference>
<evidence type="ECO:0000313" key="1">
    <source>
        <dbReference type="EMBL" id="HJB30148.1"/>
    </source>
</evidence>
<dbReference type="AlphaFoldDB" id="A0A9D2RX91"/>
<gene>
    <name evidence="1" type="ORF">IAA06_15355</name>
</gene>
<dbReference type="EMBL" id="DWYZ01000294">
    <property type="protein sequence ID" value="HJB30148.1"/>
    <property type="molecule type" value="Genomic_DNA"/>
</dbReference>
<proteinExistence type="predicted"/>
<comment type="caution">
    <text evidence="1">The sequence shown here is derived from an EMBL/GenBank/DDBJ whole genome shotgun (WGS) entry which is preliminary data.</text>
</comment>
<organism evidence="1 2">
    <name type="scientific">Candidatus Blautia faecavium</name>
    <dbReference type="NCBI Taxonomy" id="2838487"/>
    <lineage>
        <taxon>Bacteria</taxon>
        <taxon>Bacillati</taxon>
        <taxon>Bacillota</taxon>
        <taxon>Clostridia</taxon>
        <taxon>Lachnospirales</taxon>
        <taxon>Lachnospiraceae</taxon>
        <taxon>Blautia</taxon>
    </lineage>
</organism>
<name>A0A9D2RX91_9FIRM</name>